<dbReference type="Pfam" id="PF00385">
    <property type="entry name" value="Chromo"/>
    <property type="match status" value="1"/>
</dbReference>
<dbReference type="CDD" id="cd00024">
    <property type="entry name" value="CD_CSD"/>
    <property type="match status" value="1"/>
</dbReference>
<sequence length="184" mass="21428">MLILFKLQVILTDTSFIVEAIKEHAIGKNGALMFKVEWEGYGEADSTWEPEQNLRISGDTILKEYYKKIGGRNKIFGIKERQDSHNATGRRRSRRGTKHLAEAVPRIPEKKWCPPEGPWEDEIESIDGLEEGKEDFIVFLRWKNGKKTKHGIHVIHKKCPQMMLRYYKRHIQLVEVDQETPANS</sequence>
<dbReference type="OrthoDB" id="433924at2759"/>
<evidence type="ECO:0000256" key="1">
    <source>
        <dbReference type="ARBA" id="ARBA00004123"/>
    </source>
</evidence>
<dbReference type="InterPro" id="IPR051219">
    <property type="entry name" value="Heterochromatin_chromo-domain"/>
</dbReference>
<proteinExistence type="predicted"/>
<evidence type="ECO:0000256" key="2">
    <source>
        <dbReference type="ARBA" id="ARBA00011353"/>
    </source>
</evidence>
<dbReference type="InterPro" id="IPR016197">
    <property type="entry name" value="Chromo-like_dom_sf"/>
</dbReference>
<dbReference type="EMBL" id="JAGMUV010000034">
    <property type="protein sequence ID" value="KAH7113559.1"/>
    <property type="molecule type" value="Genomic_DNA"/>
</dbReference>
<dbReference type="SMART" id="SM00298">
    <property type="entry name" value="CHROMO"/>
    <property type="match status" value="1"/>
</dbReference>
<dbReference type="InterPro" id="IPR008251">
    <property type="entry name" value="Chromo_shadow_dom"/>
</dbReference>
<name>A0A9P9D6M6_9HYPO</name>
<feature type="domain" description="Chromo" evidence="4">
    <location>
        <begin position="16"/>
        <end position="68"/>
    </location>
</feature>
<dbReference type="Proteomes" id="UP000738349">
    <property type="component" value="Unassembled WGS sequence"/>
</dbReference>
<reference evidence="5" key="1">
    <citation type="journal article" date="2021" name="Nat. Commun.">
        <title>Genetic determinants of endophytism in the Arabidopsis root mycobiome.</title>
        <authorList>
            <person name="Mesny F."/>
            <person name="Miyauchi S."/>
            <person name="Thiergart T."/>
            <person name="Pickel B."/>
            <person name="Atanasova L."/>
            <person name="Karlsson M."/>
            <person name="Huettel B."/>
            <person name="Barry K.W."/>
            <person name="Haridas S."/>
            <person name="Chen C."/>
            <person name="Bauer D."/>
            <person name="Andreopoulos W."/>
            <person name="Pangilinan J."/>
            <person name="LaButti K."/>
            <person name="Riley R."/>
            <person name="Lipzen A."/>
            <person name="Clum A."/>
            <person name="Drula E."/>
            <person name="Henrissat B."/>
            <person name="Kohler A."/>
            <person name="Grigoriev I.V."/>
            <person name="Martin F.M."/>
            <person name="Hacquard S."/>
        </authorList>
    </citation>
    <scope>NUCLEOTIDE SEQUENCE</scope>
    <source>
        <strain evidence="5">MPI-CAGE-AT-0147</strain>
    </source>
</reference>
<dbReference type="GO" id="GO:0006338">
    <property type="term" value="P:chromatin remodeling"/>
    <property type="evidence" value="ECO:0007669"/>
    <property type="project" value="UniProtKB-ARBA"/>
</dbReference>
<protein>
    <recommendedName>
        <fullName evidence="4">Chromo domain-containing protein</fullName>
    </recommendedName>
</protein>
<keyword evidence="6" id="KW-1185">Reference proteome</keyword>
<dbReference type="AlphaFoldDB" id="A0A9P9D6M6"/>
<accession>A0A9P9D6M6</accession>
<evidence type="ECO:0000259" key="4">
    <source>
        <dbReference type="PROSITE" id="PS50013"/>
    </source>
</evidence>
<dbReference type="Gene3D" id="2.40.50.40">
    <property type="match status" value="2"/>
</dbReference>
<dbReference type="Pfam" id="PF01393">
    <property type="entry name" value="Chromo_shadow"/>
    <property type="match status" value="1"/>
</dbReference>
<evidence type="ECO:0000313" key="6">
    <source>
        <dbReference type="Proteomes" id="UP000738349"/>
    </source>
</evidence>
<dbReference type="SUPFAM" id="SSF54160">
    <property type="entry name" value="Chromo domain-like"/>
    <property type="match status" value="2"/>
</dbReference>
<dbReference type="PANTHER" id="PTHR22812">
    <property type="entry name" value="CHROMOBOX PROTEIN"/>
    <property type="match status" value="1"/>
</dbReference>
<dbReference type="PROSITE" id="PS50013">
    <property type="entry name" value="CHROMO_2"/>
    <property type="match status" value="1"/>
</dbReference>
<keyword evidence="3" id="KW-0539">Nucleus</keyword>
<evidence type="ECO:0000313" key="5">
    <source>
        <dbReference type="EMBL" id="KAH7113559.1"/>
    </source>
</evidence>
<dbReference type="GO" id="GO:0005634">
    <property type="term" value="C:nucleus"/>
    <property type="evidence" value="ECO:0007669"/>
    <property type="project" value="UniProtKB-SubCell"/>
</dbReference>
<comment type="subunit">
    <text evidence="2">Component of the NuA4 histone acetyltransferase complex.</text>
</comment>
<dbReference type="InterPro" id="IPR023780">
    <property type="entry name" value="Chromo_domain"/>
</dbReference>
<gene>
    <name evidence="5" type="ORF">EDB81DRAFT_670227</name>
</gene>
<dbReference type="SMART" id="SM00300">
    <property type="entry name" value="ChSh"/>
    <property type="match status" value="1"/>
</dbReference>
<dbReference type="InterPro" id="IPR000953">
    <property type="entry name" value="Chromo/chromo_shadow_dom"/>
</dbReference>
<organism evidence="5 6">
    <name type="scientific">Dactylonectria macrodidyma</name>
    <dbReference type="NCBI Taxonomy" id="307937"/>
    <lineage>
        <taxon>Eukaryota</taxon>
        <taxon>Fungi</taxon>
        <taxon>Dikarya</taxon>
        <taxon>Ascomycota</taxon>
        <taxon>Pezizomycotina</taxon>
        <taxon>Sordariomycetes</taxon>
        <taxon>Hypocreomycetidae</taxon>
        <taxon>Hypocreales</taxon>
        <taxon>Nectriaceae</taxon>
        <taxon>Dactylonectria</taxon>
    </lineage>
</organism>
<comment type="subcellular location">
    <subcellularLocation>
        <location evidence="1">Nucleus</location>
    </subcellularLocation>
</comment>
<evidence type="ECO:0000256" key="3">
    <source>
        <dbReference type="ARBA" id="ARBA00023242"/>
    </source>
</evidence>
<comment type="caution">
    <text evidence="5">The sequence shown here is derived from an EMBL/GenBank/DDBJ whole genome shotgun (WGS) entry which is preliminary data.</text>
</comment>